<dbReference type="WBParaSite" id="BTMF_0001502901-mRNA-1">
    <property type="protein sequence ID" value="BTMF_0001502901-mRNA-1"/>
    <property type="gene ID" value="BTMF_0001502901"/>
</dbReference>
<dbReference type="PROSITE" id="PS50835">
    <property type="entry name" value="IG_LIKE"/>
    <property type="match status" value="1"/>
</dbReference>
<dbReference type="InterPro" id="IPR036179">
    <property type="entry name" value="Ig-like_dom_sf"/>
</dbReference>
<dbReference type="InterPro" id="IPR007110">
    <property type="entry name" value="Ig-like_dom"/>
</dbReference>
<dbReference type="STRING" id="42155.A0A0R3R4T9"/>
<dbReference type="Gene3D" id="2.60.40.10">
    <property type="entry name" value="Immunoglobulins"/>
    <property type="match status" value="2"/>
</dbReference>
<evidence type="ECO:0000256" key="2">
    <source>
        <dbReference type="ARBA" id="ARBA00022490"/>
    </source>
</evidence>
<dbReference type="GO" id="GO:0004672">
    <property type="term" value="F:protein kinase activity"/>
    <property type="evidence" value="ECO:0007669"/>
    <property type="project" value="TreeGrafter"/>
</dbReference>
<proteinExistence type="predicted"/>
<keyword evidence="4" id="KW-0812">Transmembrane</keyword>
<keyword evidence="3" id="KW-0393">Immunoglobulin domain</keyword>
<reference evidence="6" key="1">
    <citation type="submission" date="2017-02" db="UniProtKB">
        <authorList>
            <consortium name="WormBaseParasite"/>
        </authorList>
    </citation>
    <scope>IDENTIFICATION</scope>
</reference>
<dbReference type="PANTHER" id="PTHR47633">
    <property type="entry name" value="IMMUNOGLOBULIN"/>
    <property type="match status" value="1"/>
</dbReference>
<dbReference type="GO" id="GO:0019899">
    <property type="term" value="F:enzyme binding"/>
    <property type="evidence" value="ECO:0007669"/>
    <property type="project" value="UniProtKB-ARBA"/>
</dbReference>
<keyword evidence="2" id="KW-0963">Cytoplasm</keyword>
<dbReference type="InterPro" id="IPR003598">
    <property type="entry name" value="Ig_sub2"/>
</dbReference>
<organism evidence="6">
    <name type="scientific">Brugia timori</name>
    <dbReference type="NCBI Taxonomy" id="42155"/>
    <lineage>
        <taxon>Eukaryota</taxon>
        <taxon>Metazoa</taxon>
        <taxon>Ecdysozoa</taxon>
        <taxon>Nematoda</taxon>
        <taxon>Chromadorea</taxon>
        <taxon>Rhabditida</taxon>
        <taxon>Spirurina</taxon>
        <taxon>Spiruromorpha</taxon>
        <taxon>Filarioidea</taxon>
        <taxon>Onchocercidae</taxon>
        <taxon>Brugia</taxon>
    </lineage>
</organism>
<dbReference type="GO" id="GO:0031672">
    <property type="term" value="C:A band"/>
    <property type="evidence" value="ECO:0007669"/>
    <property type="project" value="UniProtKB-ARBA"/>
</dbReference>
<name>A0A0R3R4T9_9BILA</name>
<evidence type="ECO:0000259" key="5">
    <source>
        <dbReference type="PROSITE" id="PS50835"/>
    </source>
</evidence>
<sequence length="203" mass="23214">MHGKIVFYFQLDQNHRVITEYHEDGTIILKIKNARKEDSGEYRCDAVNTFGAAWTAGPVRVATESELQREGEAPDFIEPIKPVTVRLLIYDSKILNCKNFMLTIKSKIIYIQFLFLFISGFSWTAILEGKVKGEPKPEIKWFNGENIVKETSNIQLENLPDGTQRLTIKNATVDDTGEYRCVASNQYGDVWCDVTLTVQGFFF</sequence>
<evidence type="ECO:0000256" key="4">
    <source>
        <dbReference type="SAM" id="Phobius"/>
    </source>
</evidence>
<dbReference type="SMART" id="SM00408">
    <property type="entry name" value="IGc2"/>
    <property type="match status" value="1"/>
</dbReference>
<feature type="transmembrane region" description="Helical" evidence="4">
    <location>
        <begin position="108"/>
        <end position="127"/>
    </location>
</feature>
<evidence type="ECO:0000313" key="6">
    <source>
        <dbReference type="WBParaSite" id="BTMF_0001502901-mRNA-1"/>
    </source>
</evidence>
<dbReference type="AlphaFoldDB" id="A0A0R3R4T9"/>
<keyword evidence="4" id="KW-0472">Membrane</keyword>
<dbReference type="InterPro" id="IPR013783">
    <property type="entry name" value="Ig-like_fold"/>
</dbReference>
<protein>
    <submittedName>
        <fullName evidence="6">Ig-like domain-containing protein</fullName>
    </submittedName>
</protein>
<accession>A0A0R3R4T9</accession>
<dbReference type="Pfam" id="PF07679">
    <property type="entry name" value="I-set"/>
    <property type="match status" value="2"/>
</dbReference>
<comment type="subcellular location">
    <subcellularLocation>
        <location evidence="1">Cytoplasm</location>
    </subcellularLocation>
</comment>
<evidence type="ECO:0000256" key="1">
    <source>
        <dbReference type="ARBA" id="ARBA00004496"/>
    </source>
</evidence>
<dbReference type="InterPro" id="IPR003599">
    <property type="entry name" value="Ig_sub"/>
</dbReference>
<evidence type="ECO:0000256" key="3">
    <source>
        <dbReference type="ARBA" id="ARBA00023319"/>
    </source>
</evidence>
<dbReference type="FunFam" id="2.60.40.10:FF:000425">
    <property type="entry name" value="Myosin light chain kinase"/>
    <property type="match status" value="1"/>
</dbReference>
<dbReference type="InterPro" id="IPR013098">
    <property type="entry name" value="Ig_I-set"/>
</dbReference>
<dbReference type="SMART" id="SM00409">
    <property type="entry name" value="IG"/>
    <property type="match status" value="2"/>
</dbReference>
<feature type="domain" description="Ig-like" evidence="5">
    <location>
        <begin position="74"/>
        <end position="197"/>
    </location>
</feature>
<dbReference type="PANTHER" id="PTHR47633:SF16">
    <property type="entry name" value="CAVP-TARGET PROTEIN-LIKE"/>
    <property type="match status" value="1"/>
</dbReference>
<keyword evidence="4" id="KW-1133">Transmembrane helix</keyword>
<dbReference type="SUPFAM" id="SSF48726">
    <property type="entry name" value="Immunoglobulin"/>
    <property type="match status" value="2"/>
</dbReference>